<sequence length="230" mass="24028">MAALGHHRTQALERRPTAAHQHHPHMAAHGGAGLGGGVPMLVGGAAAPHGGRHGGGAAGFCRGGGAGHSGKCSGLSMAAGGALGGSAFLLGSCGLGGGGGNTVAVVSKVESLLDLSAKVAAAHIPFQRIEERYNRIPEPVQRRIIFWSFPRNERDICMYSSLVSADTADYQKLPFYRGLKLYESGCVESVLQVGEYETCVKVNAECRLMSIEVVRHHVDGLFASQKRTSS</sequence>
<dbReference type="PANTHER" id="PTHR22619:SF0">
    <property type="entry name" value="ZINC FINGER SWIM DOMAIN-CONTAINING PROTEIN 6-LIKE PROTEIN"/>
    <property type="match status" value="1"/>
</dbReference>
<evidence type="ECO:0000313" key="3">
    <source>
        <dbReference type="Proteomes" id="UP000192247"/>
    </source>
</evidence>
<dbReference type="PANTHER" id="PTHR22619">
    <property type="entry name" value="ZINC FINGER SWIM DOMAIN CONTAINING PROTEIN 4, 5, 6"/>
    <property type="match status" value="1"/>
</dbReference>
<feature type="region of interest" description="Disordered" evidence="1">
    <location>
        <begin position="1"/>
        <end position="31"/>
    </location>
</feature>
<comment type="caution">
    <text evidence="2">The sequence shown here is derived from an EMBL/GenBank/DDBJ whole genome shotgun (WGS) entry which is preliminary data.</text>
</comment>
<name>A0A1V9X3H1_9ACAR</name>
<dbReference type="OrthoDB" id="10013584at2759"/>
<protein>
    <submittedName>
        <fullName evidence="2">Zinc finger SWIM domain-containing protein 5-like</fullName>
    </submittedName>
</protein>
<dbReference type="GO" id="GO:0031462">
    <property type="term" value="C:Cul2-RING ubiquitin ligase complex"/>
    <property type="evidence" value="ECO:0007669"/>
    <property type="project" value="TreeGrafter"/>
</dbReference>
<dbReference type="EMBL" id="MNPL01026304">
    <property type="protein sequence ID" value="OQR68034.1"/>
    <property type="molecule type" value="Genomic_DNA"/>
</dbReference>
<accession>A0A1V9X3H1</accession>
<dbReference type="InParanoid" id="A0A1V9X3H1"/>
<dbReference type="AlphaFoldDB" id="A0A1V9X3H1"/>
<dbReference type="STRING" id="418985.A0A1V9X3H1"/>
<evidence type="ECO:0000256" key="1">
    <source>
        <dbReference type="SAM" id="MobiDB-lite"/>
    </source>
</evidence>
<keyword evidence="3" id="KW-1185">Reference proteome</keyword>
<organism evidence="2 3">
    <name type="scientific">Tropilaelaps mercedesae</name>
    <dbReference type="NCBI Taxonomy" id="418985"/>
    <lineage>
        <taxon>Eukaryota</taxon>
        <taxon>Metazoa</taxon>
        <taxon>Ecdysozoa</taxon>
        <taxon>Arthropoda</taxon>
        <taxon>Chelicerata</taxon>
        <taxon>Arachnida</taxon>
        <taxon>Acari</taxon>
        <taxon>Parasitiformes</taxon>
        <taxon>Mesostigmata</taxon>
        <taxon>Gamasina</taxon>
        <taxon>Dermanyssoidea</taxon>
        <taxon>Laelapidae</taxon>
        <taxon>Tropilaelaps</taxon>
    </lineage>
</organism>
<evidence type="ECO:0000313" key="2">
    <source>
        <dbReference type="EMBL" id="OQR68034.1"/>
    </source>
</evidence>
<gene>
    <name evidence="2" type="ORF">BIW11_02086</name>
</gene>
<proteinExistence type="predicted"/>
<reference evidence="2 3" key="1">
    <citation type="journal article" date="2017" name="Gigascience">
        <title>Draft genome of the honey bee ectoparasitic mite, Tropilaelaps mercedesae, is shaped by the parasitic life history.</title>
        <authorList>
            <person name="Dong X."/>
            <person name="Armstrong S.D."/>
            <person name="Xia D."/>
            <person name="Makepeace B.L."/>
            <person name="Darby A.C."/>
            <person name="Kadowaki T."/>
        </authorList>
    </citation>
    <scope>NUCLEOTIDE SEQUENCE [LARGE SCALE GENOMIC DNA]</scope>
    <source>
        <strain evidence="2">Wuxi-XJTLU</strain>
    </source>
</reference>
<dbReference type="Proteomes" id="UP000192247">
    <property type="component" value="Unassembled WGS sequence"/>
</dbReference>